<organism evidence="1">
    <name type="scientific">marine metagenome</name>
    <dbReference type="NCBI Taxonomy" id="408172"/>
    <lineage>
        <taxon>unclassified sequences</taxon>
        <taxon>metagenomes</taxon>
        <taxon>ecological metagenomes</taxon>
    </lineage>
</organism>
<evidence type="ECO:0000313" key="1">
    <source>
        <dbReference type="EMBL" id="SVB45218.1"/>
    </source>
</evidence>
<reference evidence="1" key="1">
    <citation type="submission" date="2018-05" db="EMBL/GenBank/DDBJ databases">
        <authorList>
            <person name="Lanie J.A."/>
            <person name="Ng W.-L."/>
            <person name="Kazmierczak K.M."/>
            <person name="Andrzejewski T.M."/>
            <person name="Davidsen T.M."/>
            <person name="Wayne K.J."/>
            <person name="Tettelin H."/>
            <person name="Glass J.I."/>
            <person name="Rusch D."/>
            <person name="Podicherti R."/>
            <person name="Tsui H.-C.T."/>
            <person name="Winkler M.E."/>
        </authorList>
    </citation>
    <scope>NUCLEOTIDE SEQUENCE</scope>
</reference>
<sequence>MEQQGDSRLALEGAGLTIDDACTCAVDLIAQNYSVQDLTLMGDEKMDIVFTNAGRICATTLTD</sequence>
<proteinExistence type="predicted"/>
<accession>A0A382E3J1</accession>
<name>A0A382E3J1_9ZZZZ</name>
<dbReference type="AlphaFoldDB" id="A0A382E3J1"/>
<dbReference type="EMBL" id="UINC01042499">
    <property type="protein sequence ID" value="SVB45218.1"/>
    <property type="molecule type" value="Genomic_DNA"/>
</dbReference>
<gene>
    <name evidence="1" type="ORF">METZ01_LOCUS198072</name>
</gene>
<protein>
    <submittedName>
        <fullName evidence="1">Uncharacterized protein</fullName>
    </submittedName>
</protein>